<feature type="coiled-coil region" evidence="1">
    <location>
        <begin position="20"/>
        <end position="47"/>
    </location>
</feature>
<gene>
    <name evidence="2" type="primary">ORF104483</name>
</gene>
<dbReference type="EMBL" id="HACG01030548">
    <property type="protein sequence ID" value="CEK77413.1"/>
    <property type="molecule type" value="Transcribed_RNA"/>
</dbReference>
<name>A0A0B7A9I2_9EUPU</name>
<keyword evidence="1" id="KW-0175">Coiled coil</keyword>
<protein>
    <submittedName>
        <fullName evidence="2">Uncharacterized protein</fullName>
    </submittedName>
</protein>
<reference evidence="2" key="1">
    <citation type="submission" date="2014-12" db="EMBL/GenBank/DDBJ databases">
        <title>Insight into the proteome of Arion vulgaris.</title>
        <authorList>
            <person name="Aradska J."/>
            <person name="Bulat T."/>
            <person name="Smidak R."/>
            <person name="Sarate P."/>
            <person name="Gangsoo J."/>
            <person name="Sialana F."/>
            <person name="Bilban M."/>
            <person name="Lubec G."/>
        </authorList>
    </citation>
    <scope>NUCLEOTIDE SEQUENCE</scope>
    <source>
        <tissue evidence="2">Skin</tissue>
    </source>
</reference>
<evidence type="ECO:0000313" key="2">
    <source>
        <dbReference type="EMBL" id="CEK77413.1"/>
    </source>
</evidence>
<dbReference type="AlphaFoldDB" id="A0A0B7A9I2"/>
<accession>A0A0B7A9I2</accession>
<proteinExistence type="predicted"/>
<evidence type="ECO:0000256" key="1">
    <source>
        <dbReference type="SAM" id="Coils"/>
    </source>
</evidence>
<sequence>MTLSIMWLFFFLQEPIHIRNHELLVLKIQLQRKVEELQRELMVRNARINLQPSPPRVSTPVDV</sequence>
<organism evidence="2">
    <name type="scientific">Arion vulgaris</name>
    <dbReference type="NCBI Taxonomy" id="1028688"/>
    <lineage>
        <taxon>Eukaryota</taxon>
        <taxon>Metazoa</taxon>
        <taxon>Spiralia</taxon>
        <taxon>Lophotrochozoa</taxon>
        <taxon>Mollusca</taxon>
        <taxon>Gastropoda</taxon>
        <taxon>Heterobranchia</taxon>
        <taxon>Euthyneura</taxon>
        <taxon>Panpulmonata</taxon>
        <taxon>Eupulmonata</taxon>
        <taxon>Stylommatophora</taxon>
        <taxon>Helicina</taxon>
        <taxon>Arionoidea</taxon>
        <taxon>Arionidae</taxon>
        <taxon>Arion</taxon>
    </lineage>
</organism>